<name>A0A934VZM4_9RHOB</name>
<dbReference type="Pfam" id="PF00975">
    <property type="entry name" value="Thioesterase"/>
    <property type="match status" value="1"/>
</dbReference>
<evidence type="ECO:0000313" key="4">
    <source>
        <dbReference type="Proteomes" id="UP000640485"/>
    </source>
</evidence>
<keyword evidence="4" id="KW-1185">Reference proteome</keyword>
<dbReference type="PANTHER" id="PTHR11487:SF0">
    <property type="entry name" value="S-ACYL FATTY ACID SYNTHASE THIOESTERASE, MEDIUM CHAIN"/>
    <property type="match status" value="1"/>
</dbReference>
<organism evidence="3 4">
    <name type="scientific">Paracoccus caeni</name>
    <dbReference type="NCBI Taxonomy" id="657651"/>
    <lineage>
        <taxon>Bacteria</taxon>
        <taxon>Pseudomonadati</taxon>
        <taxon>Pseudomonadota</taxon>
        <taxon>Alphaproteobacteria</taxon>
        <taxon>Rhodobacterales</taxon>
        <taxon>Paracoccaceae</taxon>
        <taxon>Paracoccus</taxon>
    </lineage>
</organism>
<protein>
    <submittedName>
        <fullName evidence="3">Thioesterase</fullName>
    </submittedName>
</protein>
<comment type="caution">
    <text evidence="3">The sequence shown here is derived from an EMBL/GenBank/DDBJ whole genome shotgun (WGS) entry which is preliminary data.</text>
</comment>
<dbReference type="SUPFAM" id="SSF53474">
    <property type="entry name" value="alpha/beta-Hydrolases"/>
    <property type="match status" value="1"/>
</dbReference>
<dbReference type="RefSeq" id="WP_200685449.1">
    <property type="nucleotide sequence ID" value="NZ_JAEPRQ010000002.1"/>
</dbReference>
<feature type="domain" description="Thioesterase" evidence="2">
    <location>
        <begin position="6"/>
        <end position="213"/>
    </location>
</feature>
<dbReference type="InterPro" id="IPR012223">
    <property type="entry name" value="TEII"/>
</dbReference>
<reference evidence="3" key="1">
    <citation type="submission" date="2021-01" db="EMBL/GenBank/DDBJ databases">
        <title>Paracoccus amoyensis sp. nov., isolated from the surface seawater along the coast of Xiamen Island, China.</title>
        <authorList>
            <person name="Lyu L."/>
        </authorList>
    </citation>
    <scope>NUCLEOTIDE SEQUENCE</scope>
    <source>
        <strain evidence="3">MJ17</strain>
    </source>
</reference>
<proteinExistence type="inferred from homology"/>
<dbReference type="Gene3D" id="3.40.50.1820">
    <property type="entry name" value="alpha/beta hydrolase"/>
    <property type="match status" value="1"/>
</dbReference>
<evidence type="ECO:0000313" key="3">
    <source>
        <dbReference type="EMBL" id="MBK4215985.1"/>
    </source>
</evidence>
<dbReference type="InterPro" id="IPR001031">
    <property type="entry name" value="Thioesterase"/>
</dbReference>
<dbReference type="InterPro" id="IPR029058">
    <property type="entry name" value="AB_hydrolase_fold"/>
</dbReference>
<evidence type="ECO:0000259" key="2">
    <source>
        <dbReference type="Pfam" id="PF00975"/>
    </source>
</evidence>
<dbReference type="EMBL" id="JAEPRQ010000002">
    <property type="protein sequence ID" value="MBK4215985.1"/>
    <property type="molecule type" value="Genomic_DNA"/>
</dbReference>
<dbReference type="GO" id="GO:0008610">
    <property type="term" value="P:lipid biosynthetic process"/>
    <property type="evidence" value="ECO:0007669"/>
    <property type="project" value="TreeGrafter"/>
</dbReference>
<dbReference type="AlphaFoldDB" id="A0A934VZM4"/>
<sequence length="235" mass="26121">MSQLPDLVCLPPAGAGPSIFRDWQRSDPTVRAPSIPGREGRFREASAVDLRRLADRIAVEIAPKLRLRYGLFGYSMGGTVALLLAERLAAMGRPGPEVLFVLGALSPDRLHQGTERLHLLGSDDFWDEIARIGGTPDEILRDPDMRALFEPALRDDFRLCDGYRHVGPGYRLSCPVHVFVAKNDHLVGEDSATDWARHTTGRTELHVIDGDHMLDARSFAALNPTLRELWPGLVW</sequence>
<evidence type="ECO:0000256" key="1">
    <source>
        <dbReference type="ARBA" id="ARBA00007169"/>
    </source>
</evidence>
<dbReference type="Proteomes" id="UP000640485">
    <property type="component" value="Unassembled WGS sequence"/>
</dbReference>
<dbReference type="PANTHER" id="PTHR11487">
    <property type="entry name" value="THIOESTERASE"/>
    <property type="match status" value="1"/>
</dbReference>
<comment type="similarity">
    <text evidence="1">Belongs to the thioesterase family.</text>
</comment>
<accession>A0A934VZM4</accession>
<gene>
    <name evidence="3" type="ORF">JJJ17_08620</name>
</gene>